<dbReference type="RefSeq" id="WP_285739355.1">
    <property type="nucleotide sequence ID" value="NZ_BSSA01000027.1"/>
</dbReference>
<name>A0A9W6QEX5_9ACTN</name>
<reference evidence="2" key="1">
    <citation type="submission" date="2023-02" db="EMBL/GenBank/DDBJ databases">
        <title>Kitasatospora phosalacinea NBRC 14627.</title>
        <authorList>
            <person name="Ichikawa N."/>
            <person name="Sato H."/>
            <person name="Tonouchi N."/>
        </authorList>
    </citation>
    <scope>NUCLEOTIDE SEQUENCE</scope>
    <source>
        <strain evidence="2">NBRC 14627</strain>
    </source>
</reference>
<gene>
    <name evidence="2" type="ORF">Kpho02_60210</name>
</gene>
<organism evidence="2 3">
    <name type="scientific">Kitasatospora phosalacinea</name>
    <dbReference type="NCBI Taxonomy" id="2065"/>
    <lineage>
        <taxon>Bacteria</taxon>
        <taxon>Bacillati</taxon>
        <taxon>Actinomycetota</taxon>
        <taxon>Actinomycetes</taxon>
        <taxon>Kitasatosporales</taxon>
        <taxon>Streptomycetaceae</taxon>
        <taxon>Kitasatospora</taxon>
    </lineage>
</organism>
<dbReference type="Proteomes" id="UP001165041">
    <property type="component" value="Unassembled WGS sequence"/>
</dbReference>
<dbReference type="EMBL" id="BSSA01000027">
    <property type="protein sequence ID" value="GLW73723.1"/>
    <property type="molecule type" value="Genomic_DNA"/>
</dbReference>
<dbReference type="InterPro" id="IPR011990">
    <property type="entry name" value="TPR-like_helical_dom_sf"/>
</dbReference>
<protein>
    <submittedName>
        <fullName evidence="2">Uncharacterized protein</fullName>
    </submittedName>
</protein>
<comment type="caution">
    <text evidence="2">The sequence shown here is derived from an EMBL/GenBank/DDBJ whole genome shotgun (WGS) entry which is preliminary data.</text>
</comment>
<evidence type="ECO:0000313" key="3">
    <source>
        <dbReference type="Proteomes" id="UP001165041"/>
    </source>
</evidence>
<evidence type="ECO:0000256" key="1">
    <source>
        <dbReference type="SAM" id="MobiDB-lite"/>
    </source>
</evidence>
<feature type="region of interest" description="Disordered" evidence="1">
    <location>
        <begin position="1"/>
        <end position="24"/>
    </location>
</feature>
<dbReference type="AlphaFoldDB" id="A0A9W6QEX5"/>
<evidence type="ECO:0000313" key="2">
    <source>
        <dbReference type="EMBL" id="GLW73723.1"/>
    </source>
</evidence>
<sequence length="325" mass="34996">MTAENRRTPGSHRPGRPVDAPPLAVPLLSTGPLGTADVERAEAALLAFHRSDLAHGGGRDRRQLAAYLAREVLPRLRRPGPTAVRLRMYQVAGQLAYLCGFMHIDDHRHEQARRYYATALRLATLGGVPTDRAVVLRGMSVRALALGDGPGALDLAWAATRCAAPAGQRSFLLGQLAVALARNGARHQALRALTSAERFLDRATGPADAAVGVFHQAALLRQEAAVRELLGDLAGAVTALQHSLPHRPPEEVRSYAIVLTDLAVLLERTGHLTEATATWHDVLDLSPHLSSARVDRAVTAMRARLRPNAAQPAVHALLERTDHRA</sequence>
<proteinExistence type="predicted"/>
<dbReference type="Gene3D" id="1.25.40.10">
    <property type="entry name" value="Tetratricopeptide repeat domain"/>
    <property type="match status" value="1"/>
</dbReference>
<accession>A0A9W6QEX5</accession>
<dbReference type="SUPFAM" id="SSF48452">
    <property type="entry name" value="TPR-like"/>
    <property type="match status" value="1"/>
</dbReference>